<dbReference type="InterPro" id="IPR036871">
    <property type="entry name" value="PX_dom_sf"/>
</dbReference>
<name>A0A016UVM5_9BILA</name>
<feature type="compositionally biased region" description="Polar residues" evidence="1">
    <location>
        <begin position="132"/>
        <end position="144"/>
    </location>
</feature>
<feature type="region of interest" description="Disordered" evidence="1">
    <location>
        <begin position="69"/>
        <end position="144"/>
    </location>
</feature>
<dbReference type="PANTHER" id="PTHR16195">
    <property type="entry name" value="ZINC FINGER CCHC DOMAIN CONTAINING PROTEIN"/>
    <property type="match status" value="1"/>
</dbReference>
<dbReference type="Pfam" id="PF26034">
    <property type="entry name" value="PHAT_SMAUG"/>
    <property type="match status" value="1"/>
</dbReference>
<feature type="compositionally biased region" description="Polar residues" evidence="1">
    <location>
        <begin position="69"/>
        <end position="86"/>
    </location>
</feature>
<feature type="compositionally biased region" description="Low complexity" evidence="1">
    <location>
        <begin position="87"/>
        <end position="111"/>
    </location>
</feature>
<evidence type="ECO:0000313" key="5">
    <source>
        <dbReference type="Proteomes" id="UP000024635"/>
    </source>
</evidence>
<dbReference type="EMBL" id="JARK01001360">
    <property type="protein sequence ID" value="EYC19474.1"/>
    <property type="molecule type" value="Genomic_DNA"/>
</dbReference>
<dbReference type="Pfam" id="PF25479">
    <property type="entry name" value="Vts1"/>
    <property type="match status" value="1"/>
</dbReference>
<protein>
    <submittedName>
        <fullName evidence="4">Uncharacterized protein</fullName>
    </submittedName>
</protein>
<sequence>MFFFLNSHCDQMPNSRRKKSGGSSARRDSSTQKESSVAAAVAPTVSDPPAIDGRVAVNGIAKEDTQTLVNGCSTHTPNIQNGNLAASSQTESSDIESLSSDSSRRNTMSSSGGDRNAKSARCKTKEDEQRQQGDTPQSYSITSQVDYASDEGAVRTPEDTYPCCSSSEAVGGGVSEGYTSVSGAASQTESSSGTGDGLLSVLSMSSWDRVDTICELVSFLNIYELRLLGACVEGAARPASSTPTMRQHETRSNCPQFIGTMATEMSQVPYALKVEAAYNVVCLLSSANRQGAHALIRLIDHLMTIRDLELEVLSTDEARREVLINLGKLVSASIHHPAFSVDQRIRMVHARDEIRTKLEQLTTRMNPPAPSSASTDSKSVPASCKTSPLSGGFAFVRRFHATQPDADDPDNFLVEMIWSDGERTFVGRTRNDINTLHHRLLDMFGEERRELKQAQDAETEQPESACSSRTPSPTATDSNATPTPAVGSSALRILPYFSMDCSPAAVIQYINALSDLPARMMLSSVIYEQFFASRLSSEEVEVAERPMRVDSPRPQRFRHPASAPATFPVASAALAYSSRGMGIQEPNTDMKDENLAQEKIPQTQVQFPSCSNCAGAHAFVQCPKDTPLQKDGTFRLDFGGGVHDSTCPNCSAVAMAAAAIGPRPTGVEHFPNLPPGLMPPPAMMPLVPGMPMLARHFSPYVFRQTPPPTSQPHPHL</sequence>
<dbReference type="InterPro" id="IPR057327">
    <property type="entry name" value="Vts1_dom"/>
</dbReference>
<dbReference type="InterPro" id="IPR058599">
    <property type="entry name" value="PHAT_Smg/ZCCHC2-like"/>
</dbReference>
<feature type="region of interest" description="Disordered" evidence="1">
    <location>
        <begin position="362"/>
        <end position="383"/>
    </location>
</feature>
<dbReference type="Gene3D" id="3.30.1520.10">
    <property type="entry name" value="Phox-like domain"/>
    <property type="match status" value="1"/>
</dbReference>
<dbReference type="OrthoDB" id="5873202at2759"/>
<dbReference type="PANTHER" id="PTHR16195:SF16">
    <property type="entry name" value="ZINC FINGER CCHC DOMAIN-CONTAINING PROTEIN 14"/>
    <property type="match status" value="1"/>
</dbReference>
<gene>
    <name evidence="4" type="primary">Acey_s0024.g882</name>
    <name evidence="4" type="ORF">Y032_0024g882</name>
</gene>
<dbReference type="GO" id="GO:0035091">
    <property type="term" value="F:phosphatidylinositol binding"/>
    <property type="evidence" value="ECO:0007669"/>
    <property type="project" value="InterPro"/>
</dbReference>
<feature type="domain" description="RNA-binding protein vts1-like alpha-helical" evidence="2">
    <location>
        <begin position="203"/>
        <end position="237"/>
    </location>
</feature>
<organism evidence="4 5">
    <name type="scientific">Ancylostoma ceylanicum</name>
    <dbReference type="NCBI Taxonomy" id="53326"/>
    <lineage>
        <taxon>Eukaryota</taxon>
        <taxon>Metazoa</taxon>
        <taxon>Ecdysozoa</taxon>
        <taxon>Nematoda</taxon>
        <taxon>Chromadorea</taxon>
        <taxon>Rhabditida</taxon>
        <taxon>Rhabditina</taxon>
        <taxon>Rhabditomorpha</taxon>
        <taxon>Strongyloidea</taxon>
        <taxon>Ancylostomatidae</taxon>
        <taxon>Ancylostomatinae</taxon>
        <taxon>Ancylostoma</taxon>
    </lineage>
</organism>
<accession>A0A016UVM5</accession>
<evidence type="ECO:0000259" key="3">
    <source>
        <dbReference type="Pfam" id="PF26034"/>
    </source>
</evidence>
<comment type="caution">
    <text evidence="4">The sequence shown here is derived from an EMBL/GenBank/DDBJ whole genome shotgun (WGS) entry which is preliminary data.</text>
</comment>
<feature type="domain" description="SMAUG/ZCCHC2-like PHAT" evidence="3">
    <location>
        <begin position="246"/>
        <end position="357"/>
    </location>
</feature>
<feature type="region of interest" description="Disordered" evidence="1">
    <location>
        <begin position="450"/>
        <end position="485"/>
    </location>
</feature>
<keyword evidence="5" id="KW-1185">Reference proteome</keyword>
<feature type="region of interest" description="Disordered" evidence="1">
    <location>
        <begin position="1"/>
        <end position="51"/>
    </location>
</feature>
<evidence type="ECO:0000313" key="4">
    <source>
        <dbReference type="EMBL" id="EYC19474.1"/>
    </source>
</evidence>
<dbReference type="Proteomes" id="UP000024635">
    <property type="component" value="Unassembled WGS sequence"/>
</dbReference>
<dbReference type="STRING" id="53326.A0A016UVM5"/>
<evidence type="ECO:0000256" key="1">
    <source>
        <dbReference type="SAM" id="MobiDB-lite"/>
    </source>
</evidence>
<dbReference type="AlphaFoldDB" id="A0A016UVM5"/>
<proteinExistence type="predicted"/>
<feature type="compositionally biased region" description="Polar residues" evidence="1">
    <location>
        <begin position="462"/>
        <end position="482"/>
    </location>
</feature>
<feature type="compositionally biased region" description="Low complexity" evidence="1">
    <location>
        <begin position="35"/>
        <end position="50"/>
    </location>
</feature>
<evidence type="ECO:0000259" key="2">
    <source>
        <dbReference type="Pfam" id="PF25479"/>
    </source>
</evidence>
<reference evidence="5" key="1">
    <citation type="journal article" date="2015" name="Nat. Genet.">
        <title>The genome and transcriptome of the zoonotic hookworm Ancylostoma ceylanicum identify infection-specific gene families.</title>
        <authorList>
            <person name="Schwarz E.M."/>
            <person name="Hu Y."/>
            <person name="Antoshechkin I."/>
            <person name="Miller M.M."/>
            <person name="Sternberg P.W."/>
            <person name="Aroian R.V."/>
        </authorList>
    </citation>
    <scope>NUCLEOTIDE SEQUENCE</scope>
    <source>
        <strain evidence="5">HY135</strain>
    </source>
</reference>
<dbReference type="InterPro" id="IPR042344">
    <property type="entry name" value="ZCCHC14"/>
</dbReference>